<dbReference type="SUPFAM" id="SSF82607">
    <property type="entry name" value="YbaB-like"/>
    <property type="match status" value="1"/>
</dbReference>
<evidence type="ECO:0000256" key="2">
    <source>
        <dbReference type="ARBA" id="ARBA00023125"/>
    </source>
</evidence>
<name>A0A1W1V1B3_DESTI</name>
<proteinExistence type="inferred from homology"/>
<evidence type="ECO:0000256" key="4">
    <source>
        <dbReference type="SAM" id="Coils"/>
    </source>
</evidence>
<dbReference type="AlphaFoldDB" id="A0A1W1V1B3"/>
<keyword evidence="2 3" id="KW-0238">DNA-binding</keyword>
<dbReference type="FunFam" id="3.30.1310.10:FF:000002">
    <property type="entry name" value="Nucleoid-associated protein IKC_06587"/>
    <property type="match status" value="1"/>
</dbReference>
<dbReference type="Pfam" id="PF02575">
    <property type="entry name" value="YbaB_DNA_bd"/>
    <property type="match status" value="1"/>
</dbReference>
<feature type="coiled-coil region" evidence="4">
    <location>
        <begin position="6"/>
        <end position="33"/>
    </location>
</feature>
<dbReference type="RefSeq" id="WP_084052625.1">
    <property type="nucleotide sequence ID" value="NZ_FWWT01000013.1"/>
</dbReference>
<dbReference type="OrthoDB" id="9795263at2"/>
<keyword evidence="4" id="KW-0175">Coiled coil</keyword>
<dbReference type="Proteomes" id="UP000192731">
    <property type="component" value="Unassembled WGS sequence"/>
</dbReference>
<dbReference type="STRING" id="656914.SAMN00017405_1234"/>
<evidence type="ECO:0000256" key="3">
    <source>
        <dbReference type="HAMAP-Rule" id="MF_00274"/>
    </source>
</evidence>
<gene>
    <name evidence="5" type="ORF">SAMN00017405_1234</name>
</gene>
<dbReference type="HAMAP" id="MF_00274">
    <property type="entry name" value="DNA_YbaB_EbfC"/>
    <property type="match status" value="1"/>
</dbReference>
<dbReference type="GO" id="GO:0005829">
    <property type="term" value="C:cytosol"/>
    <property type="evidence" value="ECO:0007669"/>
    <property type="project" value="TreeGrafter"/>
</dbReference>
<evidence type="ECO:0000313" key="5">
    <source>
        <dbReference type="EMBL" id="SMB87106.1"/>
    </source>
</evidence>
<dbReference type="Gene3D" id="3.30.1310.10">
    <property type="entry name" value="Nucleoid-associated protein YbaB-like domain"/>
    <property type="match status" value="1"/>
</dbReference>
<keyword evidence="6" id="KW-1185">Reference proteome</keyword>
<dbReference type="InterPro" id="IPR036894">
    <property type="entry name" value="YbaB-like_sf"/>
</dbReference>
<dbReference type="InterPro" id="IPR004401">
    <property type="entry name" value="YbaB/EbfC"/>
</dbReference>
<comment type="similarity">
    <text evidence="3">Belongs to the YbaB/EbfC family.</text>
</comment>
<reference evidence="5 6" key="1">
    <citation type="submission" date="2017-04" db="EMBL/GenBank/DDBJ databases">
        <authorList>
            <person name="Afonso C.L."/>
            <person name="Miller P.J."/>
            <person name="Scott M.A."/>
            <person name="Spackman E."/>
            <person name="Goraichik I."/>
            <person name="Dimitrov K.M."/>
            <person name="Suarez D.L."/>
            <person name="Swayne D.E."/>
        </authorList>
    </citation>
    <scope>NUCLEOTIDE SEQUENCE [LARGE SCALE GENOMIC DNA]</scope>
    <source>
        <strain evidence="5 6">DSM 11270</strain>
    </source>
</reference>
<comment type="subcellular location">
    <subcellularLocation>
        <location evidence="3">Cytoplasm</location>
        <location evidence="3">Nucleoid</location>
    </subcellularLocation>
</comment>
<comment type="subunit">
    <text evidence="3">Homodimer.</text>
</comment>
<keyword evidence="1 3" id="KW-0963">Cytoplasm</keyword>
<organism evidence="5 6">
    <name type="scientific">Desulfonispora thiosulfatigenes DSM 11270</name>
    <dbReference type="NCBI Taxonomy" id="656914"/>
    <lineage>
        <taxon>Bacteria</taxon>
        <taxon>Bacillati</taxon>
        <taxon>Bacillota</taxon>
        <taxon>Clostridia</taxon>
        <taxon>Eubacteriales</taxon>
        <taxon>Peptococcaceae</taxon>
        <taxon>Desulfonispora</taxon>
    </lineage>
</organism>
<sequence>MGFGNMNKMMKQVQKMQKEMAKVQEELEQKTVEATAGGGAVTVVANGKNEILEIKIDPEILDPEDAEMVQDIIMAACNEALRNAQEMVASEMAKVTGKMNIPGMPGMF</sequence>
<accession>A0A1W1V1B3</accession>
<dbReference type="GO" id="GO:0003677">
    <property type="term" value="F:DNA binding"/>
    <property type="evidence" value="ECO:0007669"/>
    <property type="project" value="UniProtKB-UniRule"/>
</dbReference>
<dbReference type="EMBL" id="FWWT01000013">
    <property type="protein sequence ID" value="SMB87106.1"/>
    <property type="molecule type" value="Genomic_DNA"/>
</dbReference>
<dbReference type="PANTHER" id="PTHR33449">
    <property type="entry name" value="NUCLEOID-ASSOCIATED PROTEIN YBAB"/>
    <property type="match status" value="1"/>
</dbReference>
<evidence type="ECO:0000256" key="1">
    <source>
        <dbReference type="ARBA" id="ARBA00022490"/>
    </source>
</evidence>
<dbReference type="PANTHER" id="PTHR33449:SF1">
    <property type="entry name" value="NUCLEOID-ASSOCIATED PROTEIN YBAB"/>
    <property type="match status" value="1"/>
</dbReference>
<dbReference type="GO" id="GO:0043590">
    <property type="term" value="C:bacterial nucleoid"/>
    <property type="evidence" value="ECO:0007669"/>
    <property type="project" value="UniProtKB-UniRule"/>
</dbReference>
<dbReference type="PIRSF" id="PIRSF004555">
    <property type="entry name" value="UCP004555"/>
    <property type="match status" value="1"/>
</dbReference>
<protein>
    <recommendedName>
        <fullName evidence="3">Nucleoid-associated protein SAMN00017405_1234</fullName>
    </recommendedName>
</protein>
<evidence type="ECO:0000313" key="6">
    <source>
        <dbReference type="Proteomes" id="UP000192731"/>
    </source>
</evidence>
<comment type="function">
    <text evidence="3">Binds to DNA and alters its conformation. May be involved in regulation of gene expression, nucleoid organization and DNA protection.</text>
</comment>
<dbReference type="NCBIfam" id="TIGR00103">
    <property type="entry name" value="DNA_YbaB_EbfC"/>
    <property type="match status" value="1"/>
</dbReference>